<reference evidence="3" key="1">
    <citation type="submission" date="2019-12" db="EMBL/GenBank/DDBJ databases">
        <title>Genome sequencing and annotation of Brassica cretica.</title>
        <authorList>
            <person name="Studholme D.J."/>
            <person name="Sarris P.F."/>
        </authorList>
    </citation>
    <scope>NUCLEOTIDE SEQUENCE</scope>
    <source>
        <strain evidence="3">PFS-001/15</strain>
        <tissue evidence="3">Leaf</tissue>
    </source>
</reference>
<feature type="region of interest" description="Disordered" evidence="2">
    <location>
        <begin position="81"/>
        <end position="120"/>
    </location>
</feature>
<protein>
    <submittedName>
        <fullName evidence="3">Uncharacterized protein</fullName>
    </submittedName>
</protein>
<feature type="coiled-coil region" evidence="1">
    <location>
        <begin position="7"/>
        <end position="37"/>
    </location>
</feature>
<comment type="caution">
    <text evidence="3">The sequence shown here is derived from an EMBL/GenBank/DDBJ whole genome shotgun (WGS) entry which is preliminary data.</text>
</comment>
<feature type="compositionally biased region" description="Basic and acidic residues" evidence="2">
    <location>
        <begin position="435"/>
        <end position="475"/>
    </location>
</feature>
<proteinExistence type="predicted"/>
<feature type="region of interest" description="Disordered" evidence="2">
    <location>
        <begin position="363"/>
        <end position="383"/>
    </location>
</feature>
<evidence type="ECO:0000256" key="2">
    <source>
        <dbReference type="SAM" id="MobiDB-lite"/>
    </source>
</evidence>
<feature type="compositionally biased region" description="Low complexity" evidence="2">
    <location>
        <begin position="477"/>
        <end position="487"/>
    </location>
</feature>
<evidence type="ECO:0000313" key="3">
    <source>
        <dbReference type="EMBL" id="KAF2597933.1"/>
    </source>
</evidence>
<sequence>MADFGTTEQMAASMQHMQQQMQEMQELQQTIPAQQLAAQREPPVPIGTIDAAAETETSEEDQQEVSYVNGQGWQFKNYHPNPNVRNNPHIFSYKTNPDNPNDRSQGNQFQNTGYQKPYFQNQNQNGKMFILSQAQNQFQNRQNNPHAAPATASSPPDVLKGMMQQLLQGQQIQGKALNQVTTEINTRMDNMFTKLNSKYDAVASHIRQMDVQIAQTTETIKRQQGTLPGKTYKNPKDYNAIDDLAAKVDLLLTNNLNQIYVMEETNLEPGTTDAAAETETSEEDQQEVSYVKGQGWQFKNYHPNPNVRNNPHLFSYKTNPDNLNNRSQGNQFQNTGYQKPYFQNQNQNQNGKMFILSQAKNQFQNRQNNPQAAPATASGPPDELKGMMQQLLQASHIRQMDVQIAQTAETIKRQQGTLPGKTDKNPKDCNAVELRSGRHLSDPVRKKLTAQEKGKQKEGEPPSLEDVHDDDHELEQPTTAEPVAPTTPDRPVPARVYTPKVPYPVPAKKSRKDCEEMKCKKMLEELNVKFSLMDAIQMDPSMHILKTAANQIQVGGLPCVAPHGSGRMHGDNSCSTYPSAWLGLMQGATTPPRCQAHD</sequence>
<gene>
    <name evidence="3" type="ORF">F2Q68_00010111</name>
</gene>
<evidence type="ECO:0000313" key="4">
    <source>
        <dbReference type="Proteomes" id="UP000712281"/>
    </source>
</evidence>
<dbReference type="Proteomes" id="UP000712281">
    <property type="component" value="Unassembled WGS sequence"/>
</dbReference>
<feature type="compositionally biased region" description="Polar residues" evidence="2">
    <location>
        <begin position="93"/>
        <end position="120"/>
    </location>
</feature>
<dbReference type="EMBL" id="QGKW02000717">
    <property type="protein sequence ID" value="KAF2597933.1"/>
    <property type="molecule type" value="Genomic_DNA"/>
</dbReference>
<dbReference type="AlphaFoldDB" id="A0A8S9KX83"/>
<name>A0A8S9KX83_BRACR</name>
<feature type="region of interest" description="Disordered" evidence="2">
    <location>
        <begin position="413"/>
        <end position="499"/>
    </location>
</feature>
<organism evidence="3 4">
    <name type="scientific">Brassica cretica</name>
    <name type="common">Mustard</name>
    <dbReference type="NCBI Taxonomy" id="69181"/>
    <lineage>
        <taxon>Eukaryota</taxon>
        <taxon>Viridiplantae</taxon>
        <taxon>Streptophyta</taxon>
        <taxon>Embryophyta</taxon>
        <taxon>Tracheophyta</taxon>
        <taxon>Spermatophyta</taxon>
        <taxon>Magnoliopsida</taxon>
        <taxon>eudicotyledons</taxon>
        <taxon>Gunneridae</taxon>
        <taxon>Pentapetalae</taxon>
        <taxon>rosids</taxon>
        <taxon>malvids</taxon>
        <taxon>Brassicales</taxon>
        <taxon>Brassicaceae</taxon>
        <taxon>Brassiceae</taxon>
        <taxon>Brassica</taxon>
    </lineage>
</organism>
<evidence type="ECO:0000256" key="1">
    <source>
        <dbReference type="SAM" id="Coils"/>
    </source>
</evidence>
<accession>A0A8S9KX83</accession>
<keyword evidence="1" id="KW-0175">Coiled coil</keyword>